<dbReference type="InterPro" id="IPR028082">
    <property type="entry name" value="Peripla_BP_I"/>
</dbReference>
<dbReference type="Gene3D" id="1.10.260.40">
    <property type="entry name" value="lambda repressor-like DNA-binding domains"/>
    <property type="match status" value="1"/>
</dbReference>
<dbReference type="RefSeq" id="WP_237875707.1">
    <property type="nucleotide sequence ID" value="NZ_JAKLTR010000018.1"/>
</dbReference>
<dbReference type="CDD" id="cd01392">
    <property type="entry name" value="HTH_LacI"/>
    <property type="match status" value="1"/>
</dbReference>
<dbReference type="Proteomes" id="UP001165367">
    <property type="component" value="Unassembled WGS sequence"/>
</dbReference>
<dbReference type="Gene3D" id="3.40.50.2300">
    <property type="match status" value="2"/>
</dbReference>
<proteinExistence type="predicted"/>
<dbReference type="Pfam" id="PF13377">
    <property type="entry name" value="Peripla_BP_3"/>
    <property type="match status" value="1"/>
</dbReference>
<evidence type="ECO:0000313" key="5">
    <source>
        <dbReference type="EMBL" id="MCG2617170.1"/>
    </source>
</evidence>
<reference evidence="5" key="1">
    <citation type="submission" date="2022-01" db="EMBL/GenBank/DDBJ databases">
        <authorList>
            <person name="Jo J.-H."/>
            <person name="Im W.-T."/>
        </authorList>
    </citation>
    <scope>NUCLEOTIDE SEQUENCE</scope>
    <source>
        <strain evidence="5">NA20</strain>
    </source>
</reference>
<keyword evidence="6" id="KW-1185">Reference proteome</keyword>
<dbReference type="PANTHER" id="PTHR30146:SF109">
    <property type="entry name" value="HTH-TYPE TRANSCRIPTIONAL REGULATOR GALS"/>
    <property type="match status" value="1"/>
</dbReference>
<evidence type="ECO:0000256" key="3">
    <source>
        <dbReference type="ARBA" id="ARBA00023163"/>
    </source>
</evidence>
<evidence type="ECO:0000259" key="4">
    <source>
        <dbReference type="PROSITE" id="PS50932"/>
    </source>
</evidence>
<protein>
    <submittedName>
        <fullName evidence="5">LacI family transcriptional regulator</fullName>
    </submittedName>
</protein>
<dbReference type="EMBL" id="JAKLTR010000018">
    <property type="protein sequence ID" value="MCG2617170.1"/>
    <property type="molecule type" value="Genomic_DNA"/>
</dbReference>
<sequence>MKPKRDVTIYDIARKLELSSATVSRGLQDHPAINKNTRKRIQEAARELGYRHNNFASNLRKQKTNTIGVMVHELNSNFITSVLSGIEKITAEAGYDLIIAHSSESYTKEAANALNLFHKRVDGLIASLAFDTTSLEHFKPYEEKGIPVIFFDRVEEQGDSTKVIIDNYAAGYQATKHLIDQGCERIVLVTANLQRNVYAQRHRGYEHALRDSNIPYSKNLVLIKDLSEQCGVEAAMQILSMKPRPDGAFITNDFSAAVCMQTLKEHGINIPKDIAVVGFNNDAISKLVEPRLTTVDYPGVNVGEIAARNLVNHLKGISDIKTTSTIIVNSELIIRKSSLKSEAK</sequence>
<dbReference type="PANTHER" id="PTHR30146">
    <property type="entry name" value="LACI-RELATED TRANSCRIPTIONAL REPRESSOR"/>
    <property type="match status" value="1"/>
</dbReference>
<dbReference type="PROSITE" id="PS50932">
    <property type="entry name" value="HTH_LACI_2"/>
    <property type="match status" value="1"/>
</dbReference>
<accession>A0ABS9KXX5</accession>
<dbReference type="InterPro" id="IPR000843">
    <property type="entry name" value="HTH_LacI"/>
</dbReference>
<evidence type="ECO:0000256" key="1">
    <source>
        <dbReference type="ARBA" id="ARBA00023015"/>
    </source>
</evidence>
<evidence type="ECO:0000256" key="2">
    <source>
        <dbReference type="ARBA" id="ARBA00023125"/>
    </source>
</evidence>
<name>A0ABS9KXX5_9BACT</name>
<keyword evidence="2" id="KW-0238">DNA-binding</keyword>
<dbReference type="SUPFAM" id="SSF47413">
    <property type="entry name" value="lambda repressor-like DNA-binding domains"/>
    <property type="match status" value="1"/>
</dbReference>
<keyword evidence="1" id="KW-0805">Transcription regulation</keyword>
<dbReference type="InterPro" id="IPR046335">
    <property type="entry name" value="LacI/GalR-like_sensor"/>
</dbReference>
<organism evidence="5 6">
    <name type="scientific">Terrimonas ginsenosidimutans</name>
    <dbReference type="NCBI Taxonomy" id="2908004"/>
    <lineage>
        <taxon>Bacteria</taxon>
        <taxon>Pseudomonadati</taxon>
        <taxon>Bacteroidota</taxon>
        <taxon>Chitinophagia</taxon>
        <taxon>Chitinophagales</taxon>
        <taxon>Chitinophagaceae</taxon>
        <taxon>Terrimonas</taxon>
    </lineage>
</organism>
<dbReference type="CDD" id="cd06267">
    <property type="entry name" value="PBP1_LacI_sugar_binding-like"/>
    <property type="match status" value="1"/>
</dbReference>
<evidence type="ECO:0000313" key="6">
    <source>
        <dbReference type="Proteomes" id="UP001165367"/>
    </source>
</evidence>
<feature type="domain" description="HTH lacI-type" evidence="4">
    <location>
        <begin position="7"/>
        <end position="61"/>
    </location>
</feature>
<dbReference type="SMART" id="SM00354">
    <property type="entry name" value="HTH_LACI"/>
    <property type="match status" value="1"/>
</dbReference>
<gene>
    <name evidence="5" type="ORF">LZZ85_22935</name>
</gene>
<comment type="caution">
    <text evidence="5">The sequence shown here is derived from an EMBL/GenBank/DDBJ whole genome shotgun (WGS) entry which is preliminary data.</text>
</comment>
<keyword evidence="3" id="KW-0804">Transcription</keyword>
<dbReference type="InterPro" id="IPR010982">
    <property type="entry name" value="Lambda_DNA-bd_dom_sf"/>
</dbReference>
<dbReference type="SUPFAM" id="SSF53822">
    <property type="entry name" value="Periplasmic binding protein-like I"/>
    <property type="match status" value="1"/>
</dbReference>
<dbReference type="Pfam" id="PF00356">
    <property type="entry name" value="LacI"/>
    <property type="match status" value="1"/>
</dbReference>